<dbReference type="Gene3D" id="1.10.490.10">
    <property type="entry name" value="Globins"/>
    <property type="match status" value="1"/>
</dbReference>
<evidence type="ECO:0000313" key="3">
    <source>
        <dbReference type="Proteomes" id="UP000612055"/>
    </source>
</evidence>
<keyword evidence="3" id="KW-1185">Reference proteome</keyword>
<dbReference type="InterPro" id="IPR012292">
    <property type="entry name" value="Globin/Proto"/>
</dbReference>
<name>A0A835YGL7_9CHLO</name>
<feature type="region of interest" description="Disordered" evidence="1">
    <location>
        <begin position="211"/>
        <end position="242"/>
    </location>
</feature>
<evidence type="ECO:0000313" key="2">
    <source>
        <dbReference type="EMBL" id="KAG2497224.1"/>
    </source>
</evidence>
<gene>
    <name evidence="2" type="ORF">HYH03_004813</name>
</gene>
<reference evidence="2" key="1">
    <citation type="journal article" date="2020" name="bioRxiv">
        <title>Comparative genomics of Chlamydomonas.</title>
        <authorList>
            <person name="Craig R.J."/>
            <person name="Hasan A.R."/>
            <person name="Ness R.W."/>
            <person name="Keightley P.D."/>
        </authorList>
    </citation>
    <scope>NUCLEOTIDE SEQUENCE</scope>
    <source>
        <strain evidence="2">CCAP 11/70</strain>
    </source>
</reference>
<accession>A0A835YGL7</accession>
<evidence type="ECO:0000256" key="1">
    <source>
        <dbReference type="SAM" id="MobiDB-lite"/>
    </source>
</evidence>
<dbReference type="OrthoDB" id="547362at2759"/>
<sequence>MAGHGGPYSRPLGGRSLGRSRPGTRRNSAISHKAAGAPGRPIGGLVFPSPLRNSVSVVNLPGAGAGAEAAGGSNCASPRALDPGSGPESEALFDRFGSFEGLSAAVEEFYLRLCRDERIGGVIREVDPRDVRPLMMQLMGLSLQLGQHESGRKAQAQERLLWLQRCRSLLRQAGAQSEFGGPADAEGGTDAYDAVMGHMEATLELMGVAGPGLDSWGQDDMQPAGPEGPGQREPAWGRKPTV</sequence>
<comment type="caution">
    <text evidence="2">The sequence shown here is derived from an EMBL/GenBank/DDBJ whole genome shotgun (WGS) entry which is preliminary data.</text>
</comment>
<feature type="compositionally biased region" description="Low complexity" evidence="1">
    <location>
        <begin position="9"/>
        <end position="21"/>
    </location>
</feature>
<proteinExistence type="predicted"/>
<feature type="region of interest" description="Disordered" evidence="1">
    <location>
        <begin position="1"/>
        <end position="43"/>
    </location>
</feature>
<organism evidence="2 3">
    <name type="scientific">Edaphochlamys debaryana</name>
    <dbReference type="NCBI Taxonomy" id="47281"/>
    <lineage>
        <taxon>Eukaryota</taxon>
        <taxon>Viridiplantae</taxon>
        <taxon>Chlorophyta</taxon>
        <taxon>core chlorophytes</taxon>
        <taxon>Chlorophyceae</taxon>
        <taxon>CS clade</taxon>
        <taxon>Chlamydomonadales</taxon>
        <taxon>Chlamydomonadales incertae sedis</taxon>
        <taxon>Edaphochlamys</taxon>
    </lineage>
</organism>
<dbReference type="AlphaFoldDB" id="A0A835YGL7"/>
<protein>
    <submittedName>
        <fullName evidence="2">Uncharacterized protein</fullName>
    </submittedName>
</protein>
<dbReference type="Proteomes" id="UP000612055">
    <property type="component" value="Unassembled WGS sequence"/>
</dbReference>
<dbReference type="GO" id="GO:0019825">
    <property type="term" value="F:oxygen binding"/>
    <property type="evidence" value="ECO:0007669"/>
    <property type="project" value="InterPro"/>
</dbReference>
<dbReference type="GO" id="GO:0020037">
    <property type="term" value="F:heme binding"/>
    <property type="evidence" value="ECO:0007669"/>
    <property type="project" value="InterPro"/>
</dbReference>
<feature type="region of interest" description="Disordered" evidence="1">
    <location>
        <begin position="67"/>
        <end position="88"/>
    </location>
</feature>
<dbReference type="EMBL" id="JAEHOE010000015">
    <property type="protein sequence ID" value="KAG2497224.1"/>
    <property type="molecule type" value="Genomic_DNA"/>
</dbReference>